<reference evidence="2 3" key="1">
    <citation type="journal article" date="2016" name="Nat. Commun.">
        <title>Thousands of microbial genomes shed light on interconnected biogeochemical processes in an aquifer system.</title>
        <authorList>
            <person name="Anantharaman K."/>
            <person name="Brown C.T."/>
            <person name="Hug L.A."/>
            <person name="Sharon I."/>
            <person name="Castelle C.J."/>
            <person name="Probst A.J."/>
            <person name="Thomas B.C."/>
            <person name="Singh A."/>
            <person name="Wilkins M.J."/>
            <person name="Karaoz U."/>
            <person name="Brodie E.L."/>
            <person name="Williams K.H."/>
            <person name="Hubbard S.S."/>
            <person name="Banfield J.F."/>
        </authorList>
    </citation>
    <scope>NUCLEOTIDE SEQUENCE [LARGE SCALE GENOMIC DNA]</scope>
</reference>
<dbReference type="AlphaFoldDB" id="A0A1F5KPF6"/>
<accession>A0A1F5KPF6</accession>
<protein>
    <recommendedName>
        <fullName evidence="1">Pyrroloquinoline quinone-dependent pyranose dehydrogenase beta-propeller domain-containing protein</fullName>
    </recommendedName>
</protein>
<dbReference type="Gene3D" id="2.120.10.30">
    <property type="entry name" value="TolB, C-terminal domain"/>
    <property type="match status" value="1"/>
</dbReference>
<dbReference type="PANTHER" id="PTHR19328">
    <property type="entry name" value="HEDGEHOG-INTERACTING PROTEIN"/>
    <property type="match status" value="1"/>
</dbReference>
<feature type="domain" description="Pyrroloquinoline quinone-dependent pyranose dehydrogenase beta-propeller" evidence="1">
    <location>
        <begin position="31"/>
        <end position="198"/>
    </location>
</feature>
<dbReference type="InterPro" id="IPR011042">
    <property type="entry name" value="6-blade_b-propeller_TolB-like"/>
</dbReference>
<proteinExistence type="predicted"/>
<evidence type="ECO:0000313" key="2">
    <source>
        <dbReference type="EMBL" id="OGE42675.1"/>
    </source>
</evidence>
<dbReference type="STRING" id="1797785.A3B45_00335"/>
<dbReference type="InterPro" id="IPR011041">
    <property type="entry name" value="Quinoprot_gluc/sorb_DH_b-prop"/>
</dbReference>
<dbReference type="PANTHER" id="PTHR19328:SF53">
    <property type="entry name" value="MEMBRANE PROTEIN"/>
    <property type="match status" value="1"/>
</dbReference>
<gene>
    <name evidence="2" type="ORF">A3B45_00335</name>
</gene>
<dbReference type="InterPro" id="IPR054539">
    <property type="entry name" value="Beta-prop_PDH"/>
</dbReference>
<comment type="caution">
    <text evidence="2">The sequence shown here is derived from an EMBL/GenBank/DDBJ whole genome shotgun (WGS) entry which is preliminary data.</text>
</comment>
<evidence type="ECO:0000259" key="1">
    <source>
        <dbReference type="Pfam" id="PF22807"/>
    </source>
</evidence>
<evidence type="ECO:0000313" key="3">
    <source>
        <dbReference type="Proteomes" id="UP000178565"/>
    </source>
</evidence>
<sequence length="350" mass="39146">MSFTQTAKNPVPYLKNTFGLKINIFSVVYKESPRALALDPNGILFASITKSGLVAAFPDKNKNGMADEVIYVLENLNKPHGIVFHGGYLYVAETDKVTRYKYDPQTLKTSDPQKLFDLPSGGGHFTRTIRIFDNKLYTSIGSSCDSCIEQDPRRAAIFVSDLDGQNFRKFAGGLRNTVFFAFDSRGNLWGADMGRDDIGDYLPPDEINLVREGKNYGWPCFFGQGIKDVNFIPEQPFDCGITEGSIFDLRAHVAPLGLTFISSKLLPEKNQGDLLMALHGSGNTDRQVGYKIILINIKDNQVVNSEDFITGWYQRDLGWLGRPVDLIFSKDKETLYISDDDSNLIYAVTK</sequence>
<name>A0A1F5KPF6_9BACT</name>
<dbReference type="Pfam" id="PF22807">
    <property type="entry name" value="TrAA12"/>
    <property type="match status" value="2"/>
</dbReference>
<feature type="domain" description="Pyrroloquinoline quinone-dependent pyranose dehydrogenase beta-propeller" evidence="1">
    <location>
        <begin position="248"/>
        <end position="349"/>
    </location>
</feature>
<dbReference type="EMBL" id="MFDM01000023">
    <property type="protein sequence ID" value="OGE42675.1"/>
    <property type="molecule type" value="Genomic_DNA"/>
</dbReference>
<dbReference type="SUPFAM" id="SSF50952">
    <property type="entry name" value="Soluble quinoprotein glucose dehydrogenase"/>
    <property type="match status" value="1"/>
</dbReference>
<organism evidence="2 3">
    <name type="scientific">Candidatus Daviesbacteria bacterium RIFCSPLOWO2_01_FULL_39_12</name>
    <dbReference type="NCBI Taxonomy" id="1797785"/>
    <lineage>
        <taxon>Bacteria</taxon>
        <taxon>Candidatus Daviesiibacteriota</taxon>
    </lineage>
</organism>
<dbReference type="Proteomes" id="UP000178565">
    <property type="component" value="Unassembled WGS sequence"/>
</dbReference>